<dbReference type="CDD" id="cd07377">
    <property type="entry name" value="WHTH_GntR"/>
    <property type="match status" value="1"/>
</dbReference>
<dbReference type="InterPro" id="IPR036388">
    <property type="entry name" value="WH-like_DNA-bd_sf"/>
</dbReference>
<dbReference type="SMART" id="SM00895">
    <property type="entry name" value="FCD"/>
    <property type="match status" value="1"/>
</dbReference>
<sequence length="253" mass="27368">MPVIARVARPSQLSETVSKTIEKWILDGVMAPGVKLPTEKTLSAEFGVSRAVVREAISRLKAEGYVASRQGAGAFVEARPGQTSFRLADAVDPAGPVATAHIFELRYIVETAAAALAASRRSDQDLVQMREALLRMRHAVSERTDGTQADDDFHVAIAAATGNPALLRFIRFVGHQFFASRVPTWNAEGHAAGRAEAAQAEHERMFEAIAAGDGVAAREAARIHMVEAARRIGIDTDHWEPAPRAPWEEEALS</sequence>
<evidence type="ECO:0000256" key="2">
    <source>
        <dbReference type="ARBA" id="ARBA00023125"/>
    </source>
</evidence>
<evidence type="ECO:0000313" key="6">
    <source>
        <dbReference type="Proteomes" id="UP000319502"/>
    </source>
</evidence>
<organism evidence="5 6">
    <name type="scientific">Denitromonas halophila</name>
    <dbReference type="NCBI Taxonomy" id="1629404"/>
    <lineage>
        <taxon>Bacteria</taxon>
        <taxon>Pseudomonadati</taxon>
        <taxon>Pseudomonadota</taxon>
        <taxon>Betaproteobacteria</taxon>
        <taxon>Rhodocyclales</taxon>
        <taxon>Zoogloeaceae</taxon>
        <taxon>Denitromonas</taxon>
    </lineage>
</organism>
<keyword evidence="3" id="KW-0804">Transcription</keyword>
<name>A0A557QT14_9RHOO</name>
<dbReference type="AlphaFoldDB" id="A0A557QT14"/>
<dbReference type="SMART" id="SM00345">
    <property type="entry name" value="HTH_GNTR"/>
    <property type="match status" value="1"/>
</dbReference>
<evidence type="ECO:0000256" key="3">
    <source>
        <dbReference type="ARBA" id="ARBA00023163"/>
    </source>
</evidence>
<evidence type="ECO:0000313" key="5">
    <source>
        <dbReference type="EMBL" id="TVO56064.1"/>
    </source>
</evidence>
<dbReference type="PROSITE" id="PS50949">
    <property type="entry name" value="HTH_GNTR"/>
    <property type="match status" value="1"/>
</dbReference>
<dbReference type="PANTHER" id="PTHR43537">
    <property type="entry name" value="TRANSCRIPTIONAL REGULATOR, GNTR FAMILY"/>
    <property type="match status" value="1"/>
</dbReference>
<keyword evidence="2" id="KW-0238">DNA-binding</keyword>
<dbReference type="Gene3D" id="1.10.10.10">
    <property type="entry name" value="Winged helix-like DNA-binding domain superfamily/Winged helix DNA-binding domain"/>
    <property type="match status" value="1"/>
</dbReference>
<dbReference type="GO" id="GO:0003700">
    <property type="term" value="F:DNA-binding transcription factor activity"/>
    <property type="evidence" value="ECO:0007669"/>
    <property type="project" value="InterPro"/>
</dbReference>
<evidence type="ECO:0000256" key="1">
    <source>
        <dbReference type="ARBA" id="ARBA00023015"/>
    </source>
</evidence>
<accession>A0A557QT14</accession>
<dbReference type="Pfam" id="PF07729">
    <property type="entry name" value="FCD"/>
    <property type="match status" value="1"/>
</dbReference>
<dbReference type="OrthoDB" id="5296437at2"/>
<dbReference type="PANTHER" id="PTHR43537:SF5">
    <property type="entry name" value="UXU OPERON TRANSCRIPTIONAL REGULATOR"/>
    <property type="match status" value="1"/>
</dbReference>
<evidence type="ECO:0000259" key="4">
    <source>
        <dbReference type="PROSITE" id="PS50949"/>
    </source>
</evidence>
<dbReference type="PRINTS" id="PR00035">
    <property type="entry name" value="HTHGNTR"/>
</dbReference>
<dbReference type="SUPFAM" id="SSF48008">
    <property type="entry name" value="GntR ligand-binding domain-like"/>
    <property type="match status" value="1"/>
</dbReference>
<dbReference type="InterPro" id="IPR000524">
    <property type="entry name" value="Tscrpt_reg_HTH_GntR"/>
</dbReference>
<dbReference type="EMBL" id="VMNK01000009">
    <property type="protein sequence ID" value="TVO56064.1"/>
    <property type="molecule type" value="Genomic_DNA"/>
</dbReference>
<comment type="caution">
    <text evidence="5">The sequence shown here is derived from an EMBL/GenBank/DDBJ whole genome shotgun (WGS) entry which is preliminary data.</text>
</comment>
<dbReference type="InterPro" id="IPR008920">
    <property type="entry name" value="TF_FadR/GntR_C"/>
</dbReference>
<dbReference type="SUPFAM" id="SSF46785">
    <property type="entry name" value="Winged helix' DNA-binding domain"/>
    <property type="match status" value="1"/>
</dbReference>
<dbReference type="Proteomes" id="UP000319502">
    <property type="component" value="Unassembled WGS sequence"/>
</dbReference>
<gene>
    <name evidence="5" type="ORF">FHP91_11515</name>
</gene>
<proteinExistence type="predicted"/>
<dbReference type="InterPro" id="IPR036390">
    <property type="entry name" value="WH_DNA-bd_sf"/>
</dbReference>
<dbReference type="InterPro" id="IPR011711">
    <property type="entry name" value="GntR_C"/>
</dbReference>
<feature type="domain" description="HTH gntR-type" evidence="4">
    <location>
        <begin position="11"/>
        <end position="79"/>
    </location>
</feature>
<keyword evidence="1" id="KW-0805">Transcription regulation</keyword>
<dbReference type="RefSeq" id="WP_144309744.1">
    <property type="nucleotide sequence ID" value="NZ_VMNK01000009.1"/>
</dbReference>
<dbReference type="Gene3D" id="1.20.120.530">
    <property type="entry name" value="GntR ligand-binding domain-like"/>
    <property type="match status" value="1"/>
</dbReference>
<dbReference type="GO" id="GO:0003677">
    <property type="term" value="F:DNA binding"/>
    <property type="evidence" value="ECO:0007669"/>
    <property type="project" value="UniProtKB-KW"/>
</dbReference>
<reference evidence="5 6" key="1">
    <citation type="submission" date="2019-07" db="EMBL/GenBank/DDBJ databases">
        <title>The pathways for chlorine oxyanion respiration interact through the shared metabolite chlorate.</title>
        <authorList>
            <person name="Barnum T.P."/>
            <person name="Cheng Y."/>
            <person name="Hill K.A."/>
            <person name="Lucas L.N."/>
            <person name="Carlson H.K."/>
            <person name="Coates J.D."/>
        </authorList>
    </citation>
    <scope>NUCLEOTIDE SEQUENCE [LARGE SCALE GENOMIC DNA]</scope>
    <source>
        <strain evidence="5 6">SFB-3</strain>
    </source>
</reference>
<keyword evidence="6" id="KW-1185">Reference proteome</keyword>
<dbReference type="Pfam" id="PF00392">
    <property type="entry name" value="GntR"/>
    <property type="match status" value="1"/>
</dbReference>
<protein>
    <submittedName>
        <fullName evidence="5">FadR family transcriptional regulator</fullName>
    </submittedName>
</protein>